<evidence type="ECO:0000259" key="1">
    <source>
        <dbReference type="Pfam" id="PF01872"/>
    </source>
</evidence>
<dbReference type="InterPro" id="IPR024072">
    <property type="entry name" value="DHFR-like_dom_sf"/>
</dbReference>
<dbReference type="Gene3D" id="3.40.430.10">
    <property type="entry name" value="Dihydrofolate Reductase, subunit A"/>
    <property type="match status" value="1"/>
</dbReference>
<accession>A0A1W2FT77</accession>
<feature type="domain" description="Bacterial bifunctional deaminase-reductase C-terminal" evidence="1">
    <location>
        <begin position="4"/>
        <end position="180"/>
    </location>
</feature>
<protein>
    <submittedName>
        <fullName evidence="2">Pyrimidine reductase, riboflavin biosynthesis</fullName>
    </submittedName>
</protein>
<dbReference type="RefSeq" id="WP_084433310.1">
    <property type="nucleotide sequence ID" value="NZ_FWXV01000011.1"/>
</dbReference>
<dbReference type="EMBL" id="FWXV01000011">
    <property type="protein sequence ID" value="SMD25177.1"/>
    <property type="molecule type" value="Genomic_DNA"/>
</dbReference>
<dbReference type="AlphaFoldDB" id="A0A1W2FT77"/>
<sequence length="195" mass="21300">MGKIVVCTMLSIDGYTDGAGGDVMAMPMDAAFAQHNIDRTRTATSFLFGATTYRGALTYWPAQHNNPDASPLNHYIAKRYADGIPITVVSDTLTTDETGPWRDQTTIVRRADSHNAVAKLREQDGDALMFGSRTLWTDLLAHGLIDELHLMIGPKIVAGDHRAFTGVPETNLHLIGVRTWGGSDNVVLSYATNRQ</sequence>
<name>A0A1W2FT77_KIBAR</name>
<evidence type="ECO:0000313" key="3">
    <source>
        <dbReference type="Proteomes" id="UP000192674"/>
    </source>
</evidence>
<evidence type="ECO:0000313" key="2">
    <source>
        <dbReference type="EMBL" id="SMD25177.1"/>
    </source>
</evidence>
<dbReference type="GO" id="GO:0009231">
    <property type="term" value="P:riboflavin biosynthetic process"/>
    <property type="evidence" value="ECO:0007669"/>
    <property type="project" value="InterPro"/>
</dbReference>
<organism evidence="2 3">
    <name type="scientific">Kibdelosporangium aridum</name>
    <dbReference type="NCBI Taxonomy" id="2030"/>
    <lineage>
        <taxon>Bacteria</taxon>
        <taxon>Bacillati</taxon>
        <taxon>Actinomycetota</taxon>
        <taxon>Actinomycetes</taxon>
        <taxon>Pseudonocardiales</taxon>
        <taxon>Pseudonocardiaceae</taxon>
        <taxon>Kibdelosporangium</taxon>
    </lineage>
</organism>
<reference evidence="2 3" key="1">
    <citation type="submission" date="2017-04" db="EMBL/GenBank/DDBJ databases">
        <authorList>
            <person name="Afonso C.L."/>
            <person name="Miller P.J."/>
            <person name="Scott M.A."/>
            <person name="Spackman E."/>
            <person name="Goraichik I."/>
            <person name="Dimitrov K.M."/>
            <person name="Suarez D.L."/>
            <person name="Swayne D.E."/>
        </authorList>
    </citation>
    <scope>NUCLEOTIDE SEQUENCE [LARGE SCALE GENOMIC DNA]</scope>
    <source>
        <strain evidence="2 3">DSM 43828</strain>
    </source>
</reference>
<dbReference type="InterPro" id="IPR002734">
    <property type="entry name" value="RibDG_C"/>
</dbReference>
<proteinExistence type="predicted"/>
<dbReference type="Pfam" id="PF01872">
    <property type="entry name" value="RibD_C"/>
    <property type="match status" value="1"/>
</dbReference>
<dbReference type="OrthoDB" id="8419056at2"/>
<dbReference type="Proteomes" id="UP000192674">
    <property type="component" value="Unassembled WGS sequence"/>
</dbReference>
<dbReference type="SUPFAM" id="SSF53597">
    <property type="entry name" value="Dihydrofolate reductase-like"/>
    <property type="match status" value="1"/>
</dbReference>
<gene>
    <name evidence="2" type="ORF">SAMN05661093_08973</name>
</gene>
<keyword evidence="3" id="KW-1185">Reference proteome</keyword>
<dbReference type="GO" id="GO:0008703">
    <property type="term" value="F:5-amino-6-(5-phosphoribosylamino)uracil reductase activity"/>
    <property type="evidence" value="ECO:0007669"/>
    <property type="project" value="InterPro"/>
</dbReference>